<keyword evidence="2" id="KW-0813">Transport</keyword>
<dbReference type="eggNOG" id="COG2814">
    <property type="taxonomic scope" value="Bacteria"/>
</dbReference>
<dbReference type="PROSITE" id="PS00216">
    <property type="entry name" value="SUGAR_TRANSPORT_1"/>
    <property type="match status" value="2"/>
</dbReference>
<accession>B1I676</accession>
<dbReference type="PANTHER" id="PTHR23531">
    <property type="entry name" value="QUINOLENE RESISTANCE PROTEIN NORA"/>
    <property type="match status" value="1"/>
</dbReference>
<name>B1I676_DESAP</name>
<feature type="domain" description="Major facilitator superfamily (MFS) profile" evidence="7">
    <location>
        <begin position="9"/>
        <end position="382"/>
    </location>
</feature>
<evidence type="ECO:0000259" key="7">
    <source>
        <dbReference type="PROSITE" id="PS50850"/>
    </source>
</evidence>
<organism evidence="8 9">
    <name type="scientific">Desulforudis audaxviator (strain MP104C)</name>
    <dbReference type="NCBI Taxonomy" id="477974"/>
    <lineage>
        <taxon>Bacteria</taxon>
        <taxon>Bacillati</taxon>
        <taxon>Bacillota</taxon>
        <taxon>Clostridia</taxon>
        <taxon>Thermoanaerobacterales</taxon>
        <taxon>Candidatus Desulforudaceae</taxon>
        <taxon>Candidatus Desulforudis</taxon>
    </lineage>
</organism>
<dbReference type="Pfam" id="PF07690">
    <property type="entry name" value="MFS_1"/>
    <property type="match status" value="2"/>
</dbReference>
<feature type="transmembrane region" description="Helical" evidence="6">
    <location>
        <begin position="133"/>
        <end position="155"/>
    </location>
</feature>
<feature type="transmembrane region" description="Helical" evidence="6">
    <location>
        <begin position="353"/>
        <end position="377"/>
    </location>
</feature>
<dbReference type="InterPro" id="IPR020846">
    <property type="entry name" value="MFS_dom"/>
</dbReference>
<feature type="transmembrane region" description="Helical" evidence="6">
    <location>
        <begin position="12"/>
        <end position="34"/>
    </location>
</feature>
<dbReference type="EMBL" id="CP000860">
    <property type="protein sequence ID" value="ACA60524.1"/>
    <property type="molecule type" value="Genomic_DNA"/>
</dbReference>
<dbReference type="InterPro" id="IPR005829">
    <property type="entry name" value="Sugar_transporter_CS"/>
</dbReference>
<evidence type="ECO:0000256" key="4">
    <source>
        <dbReference type="ARBA" id="ARBA00022989"/>
    </source>
</evidence>
<evidence type="ECO:0000256" key="6">
    <source>
        <dbReference type="SAM" id="Phobius"/>
    </source>
</evidence>
<evidence type="ECO:0000256" key="5">
    <source>
        <dbReference type="ARBA" id="ARBA00023136"/>
    </source>
</evidence>
<protein>
    <submittedName>
        <fullName evidence="8">Major facilitator superfamily MFS_1</fullName>
    </submittedName>
</protein>
<feature type="transmembrane region" description="Helical" evidence="6">
    <location>
        <begin position="161"/>
        <end position="182"/>
    </location>
</feature>
<evidence type="ECO:0000313" key="8">
    <source>
        <dbReference type="EMBL" id="ACA60524.1"/>
    </source>
</evidence>
<feature type="transmembrane region" description="Helical" evidence="6">
    <location>
        <begin position="100"/>
        <end position="121"/>
    </location>
</feature>
<dbReference type="HOGENOM" id="CLU_001265_10_13_9"/>
<dbReference type="KEGG" id="dau:Daud_2034"/>
<sequence length="386" mass="40721">MRSTWLDQGLILLFTGSFMVFVNLHLAFIIMPLYVLELGGGDWTAAWYNTLLAGAAVLFRFLFASWVDRFGRKFSLLVSGSALVTAPLFILLAGSPAYLSFIRVFQALGLALYPLAANTLIADLSPVARRGTVLGLQRLIIITALITGPPVAVLIVEQYGFQTLFWLLTILGLAGMAPLLAIREPVRAGTGTPVLNGFQFVLASRPLRVLISSTAACGLAYGVLLTFLPLYAVRVGIDNFGLYFTVFAFSGLVSGVVAGRLSDAFGRRKVLVPSLALFGMGILYLGLPAPGAVMMVSAVVAGIGYSASLTLLVAWVVDAAGRKLRAASLGLFENGIDVGITAGSFAFGSVVALLGFGFAFSTAGALLLIFAVLIATLDRGPVSQIR</sequence>
<dbReference type="GO" id="GO:0005886">
    <property type="term" value="C:plasma membrane"/>
    <property type="evidence" value="ECO:0007669"/>
    <property type="project" value="UniProtKB-SubCell"/>
</dbReference>
<dbReference type="Proteomes" id="UP000008544">
    <property type="component" value="Chromosome"/>
</dbReference>
<keyword evidence="4 6" id="KW-1133">Transmembrane helix</keyword>
<reference evidence="9" key="1">
    <citation type="submission" date="2007-10" db="EMBL/GenBank/DDBJ databases">
        <title>Complete sequence of chromosome of Desulforudis audaxviator MP104C.</title>
        <authorList>
            <person name="Copeland A."/>
            <person name="Lucas S."/>
            <person name="Lapidus A."/>
            <person name="Barry K."/>
            <person name="Glavina del Rio T."/>
            <person name="Dalin E."/>
            <person name="Tice H."/>
            <person name="Bruce D."/>
            <person name="Pitluck S."/>
            <person name="Lowry S.R."/>
            <person name="Larimer F."/>
            <person name="Land M.L."/>
            <person name="Hauser L."/>
            <person name="Kyrpides N."/>
            <person name="Ivanova N.N."/>
            <person name="Richardson P."/>
        </authorList>
    </citation>
    <scope>NUCLEOTIDE SEQUENCE [LARGE SCALE GENOMIC DNA]</scope>
    <source>
        <strain evidence="9">MP104C</strain>
    </source>
</reference>
<evidence type="ECO:0000256" key="1">
    <source>
        <dbReference type="ARBA" id="ARBA00004651"/>
    </source>
</evidence>
<comment type="subcellular location">
    <subcellularLocation>
        <location evidence="1">Cell membrane</location>
        <topology evidence="1">Multi-pass membrane protein</topology>
    </subcellularLocation>
</comment>
<keyword evidence="3 6" id="KW-0812">Transmembrane</keyword>
<dbReference type="PANTHER" id="PTHR23531:SF1">
    <property type="entry name" value="QUINOLENE RESISTANCE PROTEIN NORA"/>
    <property type="match status" value="1"/>
</dbReference>
<dbReference type="InterPro" id="IPR011701">
    <property type="entry name" value="MFS"/>
</dbReference>
<dbReference type="STRING" id="477974.Daud_2034"/>
<proteinExistence type="predicted"/>
<dbReference type="GO" id="GO:0022857">
    <property type="term" value="F:transmembrane transporter activity"/>
    <property type="evidence" value="ECO:0007669"/>
    <property type="project" value="InterPro"/>
</dbReference>
<dbReference type="InterPro" id="IPR036259">
    <property type="entry name" value="MFS_trans_sf"/>
</dbReference>
<evidence type="ECO:0000256" key="3">
    <source>
        <dbReference type="ARBA" id="ARBA00022692"/>
    </source>
</evidence>
<feature type="transmembrane region" description="Helical" evidence="6">
    <location>
        <begin position="293"/>
        <end position="317"/>
    </location>
</feature>
<gene>
    <name evidence="8" type="ordered locus">Daud_2034</name>
</gene>
<feature type="transmembrane region" description="Helical" evidence="6">
    <location>
        <begin position="240"/>
        <end position="258"/>
    </location>
</feature>
<dbReference type="Gene3D" id="1.20.1250.20">
    <property type="entry name" value="MFS general substrate transporter like domains"/>
    <property type="match status" value="1"/>
</dbReference>
<dbReference type="RefSeq" id="WP_012303099.1">
    <property type="nucleotide sequence ID" value="NC_010424.1"/>
</dbReference>
<feature type="transmembrane region" description="Helical" evidence="6">
    <location>
        <begin position="46"/>
        <end position="67"/>
    </location>
</feature>
<feature type="transmembrane region" description="Helical" evidence="6">
    <location>
        <begin position="209"/>
        <end position="228"/>
    </location>
</feature>
<feature type="transmembrane region" description="Helical" evidence="6">
    <location>
        <begin position="329"/>
        <end position="347"/>
    </location>
</feature>
<dbReference type="SUPFAM" id="SSF103473">
    <property type="entry name" value="MFS general substrate transporter"/>
    <property type="match status" value="1"/>
</dbReference>
<evidence type="ECO:0000256" key="2">
    <source>
        <dbReference type="ARBA" id="ARBA00022448"/>
    </source>
</evidence>
<evidence type="ECO:0000313" key="9">
    <source>
        <dbReference type="Proteomes" id="UP000008544"/>
    </source>
</evidence>
<feature type="transmembrane region" description="Helical" evidence="6">
    <location>
        <begin position="270"/>
        <end position="287"/>
    </location>
</feature>
<dbReference type="AlphaFoldDB" id="B1I676"/>
<dbReference type="InterPro" id="IPR052714">
    <property type="entry name" value="MFS_Exporter"/>
</dbReference>
<keyword evidence="9" id="KW-1185">Reference proteome</keyword>
<keyword evidence="5 6" id="KW-0472">Membrane</keyword>
<dbReference type="OrthoDB" id="9814001at2"/>
<reference evidence="8 9" key="2">
    <citation type="journal article" date="2008" name="Science">
        <title>Environmental genomics reveals a single-species ecosystem deep within Earth.</title>
        <authorList>
            <person name="Chivian D."/>
            <person name="Brodie E.L."/>
            <person name="Alm E.J."/>
            <person name="Culley D.E."/>
            <person name="Dehal P.S."/>
            <person name="Desantis T.Z."/>
            <person name="Gihring T.M."/>
            <person name="Lapidus A."/>
            <person name="Lin L.H."/>
            <person name="Lowry S.R."/>
            <person name="Moser D.P."/>
            <person name="Richardson P.M."/>
            <person name="Southam G."/>
            <person name="Wanger G."/>
            <person name="Pratt L.M."/>
            <person name="Andersen G.L."/>
            <person name="Hazen T.C."/>
            <person name="Brockman F.J."/>
            <person name="Arkin A.P."/>
            <person name="Onstott T.C."/>
        </authorList>
    </citation>
    <scope>NUCLEOTIDE SEQUENCE [LARGE SCALE GENOMIC DNA]</scope>
    <source>
        <strain evidence="8 9">MP104C</strain>
    </source>
</reference>
<dbReference type="PROSITE" id="PS50850">
    <property type="entry name" value="MFS"/>
    <property type="match status" value="1"/>
</dbReference>
<feature type="transmembrane region" description="Helical" evidence="6">
    <location>
        <begin position="74"/>
        <end position="94"/>
    </location>
</feature>